<dbReference type="Pfam" id="PF25213">
    <property type="entry name" value="HVO_A0261_N"/>
    <property type="match status" value="1"/>
</dbReference>
<proteinExistence type="predicted"/>
<keyword evidence="3" id="KW-1185">Reference proteome</keyword>
<dbReference type="SMART" id="SM00028">
    <property type="entry name" value="TPR"/>
    <property type="match status" value="8"/>
</dbReference>
<dbReference type="InterPro" id="IPR011990">
    <property type="entry name" value="TPR-like_helical_dom_sf"/>
</dbReference>
<dbReference type="SUPFAM" id="SSF52540">
    <property type="entry name" value="P-loop containing nucleoside triphosphate hydrolases"/>
    <property type="match status" value="1"/>
</dbReference>
<protein>
    <submittedName>
        <fullName evidence="2">Tetratricopeptide (TPR) repeat protein</fullName>
    </submittedName>
</protein>
<dbReference type="AlphaFoldDB" id="A0A8T4GWQ8"/>
<organism evidence="2 3">
    <name type="scientific">Halolamina salifodinae</name>
    <dbReference type="NCBI Taxonomy" id="1202767"/>
    <lineage>
        <taxon>Archaea</taxon>
        <taxon>Methanobacteriati</taxon>
        <taxon>Methanobacteriota</taxon>
        <taxon>Stenosarchaea group</taxon>
        <taxon>Halobacteria</taxon>
        <taxon>Halobacteriales</taxon>
        <taxon>Haloferacaceae</taxon>
    </lineage>
</organism>
<sequence>MDEPATLSVLTKRADFIAELSRRPLEKREMVDVLGYSRATVNRAIRDLEEARLVKPVDGGYEPTLAATEAVQTYETFLEREGYILDSSDVVHPLNHSEELPSEALVGAEFFAAGEGCTEWNASRLREEIEQVESARLLVSSEEGLLLLDKWQDALKPQEQDVELFLDEELYASIRTTRQSLTSLAAEGGKVTTVDSSDFFVALLGDGDEQVVYVLVYDPEVGEFGALRNETEAAIDWARGFLDRLDGRFQRVDDELETAYLNDRVDISNGQDAVESVPQVLEGEGFIALTEQYFDSHEPRALNTALRTGLSLADVREGHAIERVTADGDSLAEQILSTLRRGRDCAVTGEPGNGKSTLCKVVAHEWYDRDLGAVIYRESGRGAPFESLASLRGYLRRVERDVLVVVEDAMRPEANKVFRIAEEFEGWDGVHFLFDARESEWNETRNLPVDASLREYQQDIDEIRLESPDGGECQAFMEKYQGTTGRELQTTGEDLVVELEGDDATSGGMFLLAHTVCLSADPLVSDDSITPTRLIEDVQSRLNALVDKGSRPVLRAAMLSQFLNVTEMPLHEEFFHAVSLDDSEEVDVVAPLKEYGLVFEENERGTFLSVHNQWSKLFVEEALELLPDSPELFGEAVNSALRLAADESFREDVTRHGSRGSLARRLKADATKWADDFVQGLFRVGEEIHSLAPYYGRFDDPTFEIRESCSPGVVYDCGYRRAKILGRSGKMEESLDEYQTVIGSIYRTWSSDRFSEQLANCIAGVGMGLRYQGWFDAAEAHVRHALRIHQAQDNRVRVGDCLLSLGQIANYRSQYDEAAQYYGGARDAFEETGAREKLSNALGNLAVSHADRGNYDEAENYARESLEIRREIGFDLGIAQCYNLLARAVISRGETRTGLEYHRDSLAIAMDLGNPEWKCTELSNLGRTSLMLGHLDDAEKYLRRGLDVFEDRDDANTRYNLARTLRRKGKRNEAKEHAESGLKRAETVEDRRGQARCRHVLGEIARTGGDYEAAREQFSASIATFRELGLQGPEVSSQIALGRLEVDTGNLDAARDSVQAVRKRLETGDSFDEGTEVALLRLRAALAREAGETSEARRLFDEAEKTAAGLDDSYMKAQALIDSGRFAAKHRDETKAEESLRRGLRIACEIGAEPLEQEAAGALNAIEEVPAGD</sequence>
<dbReference type="Proteomes" id="UP000823736">
    <property type="component" value="Unassembled WGS sequence"/>
</dbReference>
<evidence type="ECO:0000313" key="2">
    <source>
        <dbReference type="EMBL" id="MBP1986562.1"/>
    </source>
</evidence>
<feature type="domain" description="HVO-A0261-like N-terminal" evidence="1">
    <location>
        <begin position="5"/>
        <end position="79"/>
    </location>
</feature>
<accession>A0A8T4GWQ8</accession>
<dbReference type="Gene3D" id="1.25.40.10">
    <property type="entry name" value="Tetratricopeptide repeat domain"/>
    <property type="match status" value="3"/>
</dbReference>
<comment type="caution">
    <text evidence="2">The sequence shown here is derived from an EMBL/GenBank/DDBJ whole genome shotgun (WGS) entry which is preliminary data.</text>
</comment>
<name>A0A8T4GWQ8_9EURY</name>
<dbReference type="PANTHER" id="PTHR10098">
    <property type="entry name" value="RAPSYN-RELATED"/>
    <property type="match status" value="1"/>
</dbReference>
<reference evidence="2" key="1">
    <citation type="submission" date="2021-03" db="EMBL/GenBank/DDBJ databases">
        <title>Genomic Encyclopedia of Type Strains, Phase IV (KMG-IV): sequencing the most valuable type-strain genomes for metagenomic binning, comparative biology and taxonomic classification.</title>
        <authorList>
            <person name="Goeker M."/>
        </authorList>
    </citation>
    <scope>NUCLEOTIDE SEQUENCE</scope>
    <source>
        <strain evidence="2">DSM 26232</strain>
    </source>
</reference>
<dbReference type="InterPro" id="IPR019734">
    <property type="entry name" value="TPR_rpt"/>
</dbReference>
<dbReference type="SUPFAM" id="SSF48452">
    <property type="entry name" value="TPR-like"/>
    <property type="match status" value="2"/>
</dbReference>
<evidence type="ECO:0000313" key="3">
    <source>
        <dbReference type="Proteomes" id="UP000823736"/>
    </source>
</evidence>
<dbReference type="Pfam" id="PF13424">
    <property type="entry name" value="TPR_12"/>
    <property type="match status" value="2"/>
</dbReference>
<dbReference type="InterPro" id="IPR027417">
    <property type="entry name" value="P-loop_NTPase"/>
</dbReference>
<evidence type="ECO:0000259" key="1">
    <source>
        <dbReference type="Pfam" id="PF25213"/>
    </source>
</evidence>
<dbReference type="PANTHER" id="PTHR10098:SF108">
    <property type="entry name" value="TETRATRICOPEPTIDE REPEAT PROTEIN 28"/>
    <property type="match status" value="1"/>
</dbReference>
<dbReference type="InterPro" id="IPR057527">
    <property type="entry name" value="HVO_A0261-like_N"/>
</dbReference>
<dbReference type="EMBL" id="JAGGLC010000002">
    <property type="protein sequence ID" value="MBP1986562.1"/>
    <property type="molecule type" value="Genomic_DNA"/>
</dbReference>
<gene>
    <name evidence="2" type="ORF">J2753_001056</name>
</gene>
<dbReference type="OrthoDB" id="11410at2157"/>
<dbReference type="RefSeq" id="WP_209490863.1">
    <property type="nucleotide sequence ID" value="NZ_JAGGLC010000002.1"/>
</dbReference>